<reference evidence="1 2" key="1">
    <citation type="journal article" date="2019" name="Commun. Biol.">
        <title>The bagworm genome reveals a unique fibroin gene that provides high tensile strength.</title>
        <authorList>
            <person name="Kono N."/>
            <person name="Nakamura H."/>
            <person name="Ohtoshi R."/>
            <person name="Tomita M."/>
            <person name="Numata K."/>
            <person name="Arakawa K."/>
        </authorList>
    </citation>
    <scope>NUCLEOTIDE SEQUENCE [LARGE SCALE GENOMIC DNA]</scope>
</reference>
<keyword evidence="2" id="KW-1185">Reference proteome</keyword>
<evidence type="ECO:0000313" key="2">
    <source>
        <dbReference type="Proteomes" id="UP000299102"/>
    </source>
</evidence>
<dbReference type="AlphaFoldDB" id="A0A4C1Y1G5"/>
<evidence type="ECO:0000313" key="1">
    <source>
        <dbReference type="EMBL" id="GBP68399.1"/>
    </source>
</evidence>
<organism evidence="1 2">
    <name type="scientific">Eumeta variegata</name>
    <name type="common">Bagworm moth</name>
    <name type="synonym">Eumeta japonica</name>
    <dbReference type="NCBI Taxonomy" id="151549"/>
    <lineage>
        <taxon>Eukaryota</taxon>
        <taxon>Metazoa</taxon>
        <taxon>Ecdysozoa</taxon>
        <taxon>Arthropoda</taxon>
        <taxon>Hexapoda</taxon>
        <taxon>Insecta</taxon>
        <taxon>Pterygota</taxon>
        <taxon>Neoptera</taxon>
        <taxon>Endopterygota</taxon>
        <taxon>Lepidoptera</taxon>
        <taxon>Glossata</taxon>
        <taxon>Ditrysia</taxon>
        <taxon>Tineoidea</taxon>
        <taxon>Psychidae</taxon>
        <taxon>Oiketicinae</taxon>
        <taxon>Eumeta</taxon>
    </lineage>
</organism>
<gene>
    <name evidence="1" type="ORF">EVAR_38635_1</name>
</gene>
<dbReference type="EMBL" id="BGZK01001010">
    <property type="protein sequence ID" value="GBP68399.1"/>
    <property type="molecule type" value="Genomic_DNA"/>
</dbReference>
<accession>A0A4C1Y1G5</accession>
<protein>
    <submittedName>
        <fullName evidence="1">Uncharacterized protein</fullName>
    </submittedName>
</protein>
<name>A0A4C1Y1G5_EUMVA</name>
<comment type="caution">
    <text evidence="1">The sequence shown here is derived from an EMBL/GenBank/DDBJ whole genome shotgun (WGS) entry which is preliminary data.</text>
</comment>
<sequence>MEGAVSHRNSQRSGGRSCELTRCARAQAAARGSEHPRRKVEAECGHVPHLRLIKTDRPLQILYANYARSDIVLFLVVSVPRLYYPVKRRAHKQNYVERPNRHVGWETGHLRTSKANGDDNDNSLTSHSFRKLIYFCLK</sequence>
<dbReference type="Proteomes" id="UP000299102">
    <property type="component" value="Unassembled WGS sequence"/>
</dbReference>
<proteinExistence type="predicted"/>